<dbReference type="GeneID" id="3635811"/>
<proteinExistence type="predicted"/>
<accession>Q5ALM5</accession>
<dbReference type="InParanoid" id="Q5ALM5"/>
<dbReference type="AlphaFoldDB" id="Q5ALM5"/>
<reference evidence="2 3" key="1">
    <citation type="journal article" date="2004" name="Proc. Natl. Acad. Sci. U.S.A.">
        <title>The diploid genome sequence of Candida albicans.</title>
        <authorList>
            <person name="Jones T."/>
            <person name="Federspiel N.A."/>
            <person name="Chibana H."/>
            <person name="Dungan J."/>
            <person name="Kalman S."/>
            <person name="Magee B.B."/>
            <person name="Newport G."/>
            <person name="Thorstenson Y.R."/>
            <person name="Agabian N."/>
            <person name="Magee P.T."/>
            <person name="Davis R.W."/>
            <person name="Scherer S."/>
        </authorList>
    </citation>
    <scope>NUCLEOTIDE SEQUENCE [LARGE SCALE GENOMIC DNA]</scope>
    <source>
        <strain evidence="3">SC5314 / ATCC MYA-2876</strain>
    </source>
</reference>
<dbReference type="HOGENOM" id="CLU_1610532_0_0_1"/>
<dbReference type="EMBL" id="CP017624">
    <property type="protein sequence ID" value="AOW27273.1"/>
    <property type="molecule type" value="Genomic_DNA"/>
</dbReference>
<name>Q5ALM5_CANAL</name>
<dbReference type="Proteomes" id="UP000000559">
    <property type="component" value="Chromosome 2"/>
</dbReference>
<sequence>MNCGMIRWKIDPLYPTPFSPVHKTRKFSAVIGVTSSYNSKVIGGCFSPLIEVLKKTLVPQALGVVEKNLADLKVNGFVKVVLNMVFDRLWIIWLEKKELENLFEKNNSFSLPALTHSLTHSLHLPINSLPIKINLRTFLARGENSRTSPRGKTLLIVRVHRKRRNVI</sequence>
<gene>
    <name evidence="2" type="ordered locus">CAALFM_C202330WA</name>
    <name evidence="1" type="ordered locus">orf19.9125</name>
</gene>
<evidence type="ECO:0000313" key="3">
    <source>
        <dbReference type="Proteomes" id="UP000000559"/>
    </source>
</evidence>
<keyword evidence="3" id="KW-1185">Reference proteome</keyword>
<dbReference type="CGD" id="CAL0000196486">
    <property type="gene designation" value="orf19.9125"/>
</dbReference>
<dbReference type="KEGG" id="cal:CAALFM_C202330WA"/>
<dbReference type="RefSeq" id="XP_722594.1">
    <property type="nucleotide sequence ID" value="XM_717501.1"/>
</dbReference>
<reference evidence="2 3" key="2">
    <citation type="journal article" date="2007" name="Genome Biol.">
        <title>Assembly of the Candida albicans genome into sixteen supercontigs aligned on the eight chromosomes.</title>
        <authorList>
            <person name="van het Hoog M."/>
            <person name="Rast T.J."/>
            <person name="Martchenko M."/>
            <person name="Grindle S."/>
            <person name="Dignard D."/>
            <person name="Hogues H."/>
            <person name="Cuomo C."/>
            <person name="Berriman M."/>
            <person name="Scherer S."/>
            <person name="Magee B.B."/>
            <person name="Whiteway M."/>
            <person name="Chibana H."/>
            <person name="Nantel A."/>
            <person name="Magee P.T."/>
        </authorList>
    </citation>
    <scope>GENOME REANNOTATION</scope>
    <source>
        <strain evidence="3">SC5314 / ATCC MYA-2876</strain>
    </source>
</reference>
<reference evidence="2 3" key="3">
    <citation type="journal article" date="2013" name="Genome Biol.">
        <title>Assembly of a phased diploid Candida albicans genome facilitates allele-specific measurements and provides a simple model for repeat and indel structure.</title>
        <authorList>
            <person name="Muzzey D."/>
            <person name="Schwartz K."/>
            <person name="Weissman J.S."/>
            <person name="Sherlock G."/>
        </authorList>
    </citation>
    <scope>NUCLEOTIDE SEQUENCE [LARGE SCALE GENOMIC DNA]</scope>
    <source>
        <strain evidence="3">SC5314 / ATCC MYA-2876</strain>
    </source>
</reference>
<evidence type="ECO:0000313" key="2">
    <source>
        <dbReference type="EMBL" id="AOW27273.1"/>
    </source>
</evidence>
<protein>
    <submittedName>
        <fullName evidence="2">Uncharacterized protein</fullName>
    </submittedName>
</protein>
<dbReference type="VEuPathDB" id="FungiDB:C2_02330W_A"/>
<evidence type="ECO:0000313" key="1">
    <source>
        <dbReference type="CGD" id="CAL0000196486"/>
    </source>
</evidence>
<organism evidence="2 3">
    <name type="scientific">Candida albicans (strain SC5314 / ATCC MYA-2876)</name>
    <name type="common">Yeast</name>
    <dbReference type="NCBI Taxonomy" id="237561"/>
    <lineage>
        <taxon>Eukaryota</taxon>
        <taxon>Fungi</taxon>
        <taxon>Dikarya</taxon>
        <taxon>Ascomycota</taxon>
        <taxon>Saccharomycotina</taxon>
        <taxon>Pichiomycetes</taxon>
        <taxon>Debaryomycetaceae</taxon>
        <taxon>Candida/Lodderomyces clade</taxon>
        <taxon>Candida</taxon>
    </lineage>
</organism>